<feature type="non-terminal residue" evidence="1">
    <location>
        <position position="111"/>
    </location>
</feature>
<keyword evidence="2" id="KW-1185">Reference proteome</keyword>
<dbReference type="OrthoDB" id="1732493at2759"/>
<protein>
    <submittedName>
        <fullName evidence="1">Uncharacterized protein</fullName>
    </submittedName>
</protein>
<reference evidence="1 2" key="1">
    <citation type="submission" date="2020-10" db="EMBL/GenBank/DDBJ databases">
        <title>The Coptis chinensis genome and diversification of protoberbering-type alkaloids.</title>
        <authorList>
            <person name="Wang B."/>
            <person name="Shu S."/>
            <person name="Song C."/>
            <person name="Liu Y."/>
        </authorList>
    </citation>
    <scope>NUCLEOTIDE SEQUENCE [LARGE SCALE GENOMIC DNA]</scope>
    <source>
        <strain evidence="1">HL-2020</strain>
        <tissue evidence="1">Leaf</tissue>
    </source>
</reference>
<dbReference type="EMBL" id="JADFTS010000006">
    <property type="protein sequence ID" value="KAF9600662.1"/>
    <property type="molecule type" value="Genomic_DNA"/>
</dbReference>
<sequence length="111" mass="12835">VEQLHKIFKLCGSPSRGLLRKSKLPHATIFKPQQPYSDVCADTFKESPRVCFGAHGDAALLIPRSWNRRFRLKSEFFRTKPLACDPSSLPRYPPSKEFDAKVRDEEARRYI</sequence>
<dbReference type="Proteomes" id="UP000631114">
    <property type="component" value="Unassembled WGS sequence"/>
</dbReference>
<comment type="caution">
    <text evidence="1">The sequence shown here is derived from an EMBL/GenBank/DDBJ whole genome shotgun (WGS) entry which is preliminary data.</text>
</comment>
<evidence type="ECO:0000313" key="2">
    <source>
        <dbReference type="Proteomes" id="UP000631114"/>
    </source>
</evidence>
<gene>
    <name evidence="1" type="ORF">IFM89_011245</name>
</gene>
<dbReference type="AlphaFoldDB" id="A0A835HLR8"/>
<proteinExistence type="predicted"/>
<name>A0A835HLR8_9MAGN</name>
<accession>A0A835HLR8</accession>
<organism evidence="1 2">
    <name type="scientific">Coptis chinensis</name>
    <dbReference type="NCBI Taxonomy" id="261450"/>
    <lineage>
        <taxon>Eukaryota</taxon>
        <taxon>Viridiplantae</taxon>
        <taxon>Streptophyta</taxon>
        <taxon>Embryophyta</taxon>
        <taxon>Tracheophyta</taxon>
        <taxon>Spermatophyta</taxon>
        <taxon>Magnoliopsida</taxon>
        <taxon>Ranunculales</taxon>
        <taxon>Ranunculaceae</taxon>
        <taxon>Coptidoideae</taxon>
        <taxon>Coptis</taxon>
    </lineage>
</organism>
<evidence type="ECO:0000313" key="1">
    <source>
        <dbReference type="EMBL" id="KAF9600662.1"/>
    </source>
</evidence>